<organism evidence="4 5">
    <name type="scientific">Dekkera bruxellensis</name>
    <name type="common">Brettanomyces custersii</name>
    <dbReference type="NCBI Taxonomy" id="5007"/>
    <lineage>
        <taxon>Eukaryota</taxon>
        <taxon>Fungi</taxon>
        <taxon>Dikarya</taxon>
        <taxon>Ascomycota</taxon>
        <taxon>Saccharomycotina</taxon>
        <taxon>Pichiomycetes</taxon>
        <taxon>Pichiales</taxon>
        <taxon>Pichiaceae</taxon>
        <taxon>Brettanomyces</taxon>
    </lineage>
</organism>
<dbReference type="GO" id="GO:0005783">
    <property type="term" value="C:endoplasmic reticulum"/>
    <property type="evidence" value="ECO:0007669"/>
    <property type="project" value="TreeGrafter"/>
</dbReference>
<sequence>MSTETAGDLAVENASTPDTPPSIDSKAEEVKEKSKVKSDIVANQQSSSNLSDSQDSNKTNDKTSDTETNPDSDSKTELEDKSKSETKVKTKPQKRLTLQERLQLAAQKGSSAADRKYKKRSVSSKVLKQIHSGSPEPSSVSASSTPRSSTSIERNSTQNHDLSIPKEYADLTKDKLLELVARNEQTVKKLRQKIKSPENAEVKDTNTELESLKKKLKQKDDTIEQIMKEGNELSAKEVRLSQSLKKMKVREQDLENELDISEKNGKLFAMKAIKMEESVSALKNQLKAANNDAQLTRRLQSKSDSLEAQNKKLRQELEVSKSENADLDTLKREKGELKDRFTKLKKDFEQFKADKTRETKILKEIIQKQKAKHLKNKEESDKEIKRLEAKVEQIRIQNESHLSGSKASRGHNNSESLDSSSLSMLQAQYTQAQENWKLLETSYEKKIGDANTELDMYKKRATENAKKIRALSNDLNSRMEEMNQQIETESSLTSDLAVCRNELAKLKSDFKSLKQRYDILQKDYDTEKTEFEKKLKELSEEKMRLSETLRLRTDSLNNGQGDGNFTPSFYLNDFDSSTSVPALNQQNRTTSLGNIAVGESALTPGLEYSKTFPNSDSSTDLRRRSRGQLPYLTATQQQQQPQLQPLSPLTDISKIRDHAESSIIQNENGTTILERDEYRSGPIAPSESASNVGGSLAPPSVSNIQLVTKLSARVRQLEREKISLKDENENLSKMKEDASNEILKLMKRFEETRDNEDRLSKLQIEIGETNKRYEQALESLGEKTERCTELQDDVADLKDMLKQQTLELVALHDKVDRK</sequence>
<evidence type="ECO:0000313" key="5">
    <source>
        <dbReference type="Proteomes" id="UP000478008"/>
    </source>
</evidence>
<keyword evidence="5" id="KW-1185">Reference proteome</keyword>
<feature type="coiled-coil region" evidence="1">
    <location>
        <begin position="465"/>
        <end position="548"/>
    </location>
</feature>
<dbReference type="AlphaFoldDB" id="A0A7D9H0J8"/>
<gene>
    <name evidence="4" type="ORF">DEBR0S3_16886G</name>
</gene>
<dbReference type="InterPro" id="IPR052602">
    <property type="entry name" value="Growth_transcription_reg"/>
</dbReference>
<name>A0A7D9H0J8_DEKBR</name>
<dbReference type="Pfam" id="PF12325">
    <property type="entry name" value="TMF_TATA_bd"/>
    <property type="match status" value="1"/>
</dbReference>
<feature type="region of interest" description="Disordered" evidence="2">
    <location>
        <begin position="291"/>
        <end position="310"/>
    </location>
</feature>
<feature type="compositionally biased region" description="Basic and acidic residues" evidence="2">
    <location>
        <begin position="25"/>
        <end position="38"/>
    </location>
</feature>
<feature type="compositionally biased region" description="Polar residues" evidence="2">
    <location>
        <begin position="152"/>
        <end position="161"/>
    </location>
</feature>
<evidence type="ECO:0000256" key="2">
    <source>
        <dbReference type="SAM" id="MobiDB-lite"/>
    </source>
</evidence>
<feature type="coiled-coil region" evidence="1">
    <location>
        <begin position="707"/>
        <end position="814"/>
    </location>
</feature>
<dbReference type="EMBL" id="CABFWN010000003">
    <property type="protein sequence ID" value="VUG18662.1"/>
    <property type="molecule type" value="Genomic_DNA"/>
</dbReference>
<feature type="compositionally biased region" description="Low complexity" evidence="2">
    <location>
        <begin position="43"/>
        <end position="57"/>
    </location>
</feature>
<feature type="compositionally biased region" description="Polar residues" evidence="2">
    <location>
        <begin position="395"/>
        <end position="413"/>
    </location>
</feature>
<feature type="compositionally biased region" description="Polar residues" evidence="2">
    <location>
        <begin position="291"/>
        <end position="308"/>
    </location>
</feature>
<evidence type="ECO:0000259" key="3">
    <source>
        <dbReference type="Pfam" id="PF12325"/>
    </source>
</evidence>
<dbReference type="Gene3D" id="1.10.287.1490">
    <property type="match status" value="1"/>
</dbReference>
<feature type="compositionally biased region" description="Basic and acidic residues" evidence="2">
    <location>
        <begin position="72"/>
        <end position="88"/>
    </location>
</feature>
<reference evidence="4 5" key="1">
    <citation type="submission" date="2019-07" db="EMBL/GenBank/DDBJ databases">
        <authorList>
            <person name="Friedrich A."/>
            <person name="Schacherer J."/>
        </authorList>
    </citation>
    <scope>NUCLEOTIDE SEQUENCE [LARGE SCALE GENOMIC DNA]</scope>
</reference>
<feature type="region of interest" description="Disordered" evidence="2">
    <location>
        <begin position="681"/>
        <end position="700"/>
    </location>
</feature>
<evidence type="ECO:0000313" key="4">
    <source>
        <dbReference type="EMBL" id="VUG18662.1"/>
    </source>
</evidence>
<protein>
    <submittedName>
        <fullName evidence="4">DEBR0S3_16886g1_1</fullName>
    </submittedName>
</protein>
<feature type="region of interest" description="Disordered" evidence="2">
    <location>
        <begin position="1"/>
        <end position="166"/>
    </location>
</feature>
<dbReference type="InterPro" id="IPR022091">
    <property type="entry name" value="TMF_TATA-bd"/>
</dbReference>
<feature type="region of interest" description="Disordered" evidence="2">
    <location>
        <begin position="395"/>
        <end position="422"/>
    </location>
</feature>
<feature type="compositionally biased region" description="Low complexity" evidence="2">
    <location>
        <begin position="123"/>
        <end position="151"/>
    </location>
</feature>
<dbReference type="Proteomes" id="UP000478008">
    <property type="component" value="Unassembled WGS sequence"/>
</dbReference>
<dbReference type="GO" id="GO:0005794">
    <property type="term" value="C:Golgi apparatus"/>
    <property type="evidence" value="ECO:0007669"/>
    <property type="project" value="TreeGrafter"/>
</dbReference>
<keyword evidence="1" id="KW-0175">Coiled coil</keyword>
<accession>A0A7D9H0J8</accession>
<feature type="domain" description="TATA element modulatory factor 1 TATA binding" evidence="3">
    <location>
        <begin position="701"/>
        <end position="806"/>
    </location>
</feature>
<evidence type="ECO:0000256" key="1">
    <source>
        <dbReference type="SAM" id="Coils"/>
    </source>
</evidence>
<proteinExistence type="predicted"/>
<dbReference type="PANTHER" id="PTHR46515">
    <property type="entry name" value="TATA ELEMENT MODULATORY FACTOR TMF1"/>
    <property type="match status" value="1"/>
</dbReference>
<dbReference type="PANTHER" id="PTHR46515:SF1">
    <property type="entry name" value="TATA ELEMENT MODULATORY FACTOR"/>
    <property type="match status" value="1"/>
</dbReference>